<proteinExistence type="predicted"/>
<evidence type="ECO:0000313" key="3">
    <source>
        <dbReference type="Proteomes" id="UP000326912"/>
    </source>
</evidence>
<feature type="transmembrane region" description="Helical" evidence="1">
    <location>
        <begin position="220"/>
        <end position="239"/>
    </location>
</feature>
<feature type="transmembrane region" description="Helical" evidence="1">
    <location>
        <begin position="355"/>
        <end position="373"/>
    </location>
</feature>
<comment type="caution">
    <text evidence="2">The sequence shown here is derived from an EMBL/GenBank/DDBJ whole genome shotgun (WGS) entry which is preliminary data.</text>
</comment>
<keyword evidence="1" id="KW-1133">Transmembrane helix</keyword>
<keyword evidence="1" id="KW-0812">Transmembrane</keyword>
<evidence type="ECO:0000313" key="2">
    <source>
        <dbReference type="EMBL" id="GER88950.1"/>
    </source>
</evidence>
<sequence>MGSLLCLCGLLLGIWILPHIGELHDSVAIPGRGRAGVVESNTPLLNQKICGHPTVVFQQLGFSSKDVPTTALLAQLPLPQTHAVQQAGDMSYDPQTDTFCTIGWRGIYTRYIQQSSLPPGSVETGNGTVPASTSTSWVQDILNGLFSSFAHSFADFLQGLLSWAKTFGFMFITPDGLTYTQPVVIHLHAWMVGVMDSLLVLALILGGYKVMLGQHDVLREFAPGFLFAAISGTFSLFFITQAIQLQNALCVSLLGVLASAGVGDLSLPLGVINWATAPAYEVLTYLIDLLMCVCLSIQMLVRIGLLDFLIVLAPLGLLCFRRLWIHAFLSTLLLQFFQTVCIGLGSTLIASFGHASYSVISMLVGIATLYIAFKLPGMMLSNVVRHSVGEVHRDAGRAIQTVAEFAVFKAA</sequence>
<reference evidence="2 3" key="1">
    <citation type="submission" date="2019-10" db="EMBL/GenBank/DDBJ databases">
        <title>Dictyobacter vulcani sp. nov., within the class Ktedonobacteria, isolated from soil of volcanic Mt. Zao.</title>
        <authorList>
            <person name="Zheng Y."/>
            <person name="Wang C.M."/>
            <person name="Sakai Y."/>
            <person name="Abe K."/>
            <person name="Yokota A."/>
            <person name="Yabe S."/>
        </authorList>
    </citation>
    <scope>NUCLEOTIDE SEQUENCE [LARGE SCALE GENOMIC DNA]</scope>
    <source>
        <strain evidence="2 3">W12</strain>
    </source>
</reference>
<dbReference type="Proteomes" id="UP000326912">
    <property type="component" value="Unassembled WGS sequence"/>
</dbReference>
<organism evidence="2 3">
    <name type="scientific">Dictyobacter vulcani</name>
    <dbReference type="NCBI Taxonomy" id="2607529"/>
    <lineage>
        <taxon>Bacteria</taxon>
        <taxon>Bacillati</taxon>
        <taxon>Chloroflexota</taxon>
        <taxon>Ktedonobacteria</taxon>
        <taxon>Ktedonobacterales</taxon>
        <taxon>Dictyobacteraceae</taxon>
        <taxon>Dictyobacter</taxon>
    </lineage>
</organism>
<gene>
    <name evidence="2" type="ORF">KDW_31120</name>
</gene>
<dbReference type="AlphaFoldDB" id="A0A5J4KR86"/>
<feature type="transmembrane region" description="Helical" evidence="1">
    <location>
        <begin position="187"/>
        <end position="208"/>
    </location>
</feature>
<keyword evidence="3" id="KW-1185">Reference proteome</keyword>
<name>A0A5J4KR86_9CHLR</name>
<protein>
    <submittedName>
        <fullName evidence="2">Uncharacterized protein</fullName>
    </submittedName>
</protein>
<feature type="transmembrane region" description="Helical" evidence="1">
    <location>
        <begin position="327"/>
        <end position="349"/>
    </location>
</feature>
<dbReference type="EMBL" id="BKZW01000001">
    <property type="protein sequence ID" value="GER88950.1"/>
    <property type="molecule type" value="Genomic_DNA"/>
</dbReference>
<feature type="transmembrane region" description="Helical" evidence="1">
    <location>
        <begin position="245"/>
        <end position="267"/>
    </location>
</feature>
<evidence type="ECO:0000256" key="1">
    <source>
        <dbReference type="SAM" id="Phobius"/>
    </source>
</evidence>
<feature type="transmembrane region" description="Helical" evidence="1">
    <location>
        <begin position="279"/>
        <end position="298"/>
    </location>
</feature>
<keyword evidence="1" id="KW-0472">Membrane</keyword>
<accession>A0A5J4KR86</accession>